<comment type="caution">
    <text evidence="1">The sequence shown here is derived from an EMBL/GenBank/DDBJ whole genome shotgun (WGS) entry which is preliminary data.</text>
</comment>
<reference evidence="1" key="1">
    <citation type="submission" date="2023-08" db="EMBL/GenBank/DDBJ databases">
        <title>Emergence of clinically-relevant ST2 carbapenem-resistant Acinetobacter baumannii strains in hospital sewages in Zhejiang, East of China.</title>
        <authorList>
            <person name="Kaichao C."/>
            <person name="Zhang R."/>
        </authorList>
    </citation>
    <scope>NUCLEOTIDE SEQUENCE</scope>
    <source>
        <strain evidence="1">M-SY-60</strain>
    </source>
</reference>
<protein>
    <submittedName>
        <fullName evidence="1">Uncharacterized protein</fullName>
    </submittedName>
</protein>
<sequence>MTLFFPLQLESIQLIEGGIYLSPNNTGLLQALKILKLDEFGVHICIYSNQYLDFPKDIDEDTLTFSRFDANDETVSVGHLPISYQTFQAYTPLFVQTSTVKEQKLDGYNIWLDANGGYF</sequence>
<organism evidence="1 2">
    <name type="scientific">Acinetobacter gerneri</name>
    <dbReference type="NCBI Taxonomy" id="202952"/>
    <lineage>
        <taxon>Bacteria</taxon>
        <taxon>Pseudomonadati</taxon>
        <taxon>Pseudomonadota</taxon>
        <taxon>Gammaproteobacteria</taxon>
        <taxon>Moraxellales</taxon>
        <taxon>Moraxellaceae</taxon>
        <taxon>Acinetobacter</taxon>
    </lineage>
</organism>
<name>A0AAW8JJU0_9GAMM</name>
<dbReference type="RefSeq" id="WP_308955838.1">
    <property type="nucleotide sequence ID" value="NZ_JAVICY010000010.1"/>
</dbReference>
<accession>A0AAW8JJU0</accession>
<proteinExistence type="predicted"/>
<dbReference type="Proteomes" id="UP001243195">
    <property type="component" value="Unassembled WGS sequence"/>
</dbReference>
<dbReference type="EMBL" id="JAVIDA010000009">
    <property type="protein sequence ID" value="MDQ9071488.1"/>
    <property type="molecule type" value="Genomic_DNA"/>
</dbReference>
<dbReference type="AlphaFoldDB" id="A0AAW8JJU0"/>
<gene>
    <name evidence="1" type="ORF">RFH51_08470</name>
</gene>
<evidence type="ECO:0000313" key="1">
    <source>
        <dbReference type="EMBL" id="MDQ9071488.1"/>
    </source>
</evidence>
<evidence type="ECO:0000313" key="2">
    <source>
        <dbReference type="Proteomes" id="UP001243195"/>
    </source>
</evidence>